<evidence type="ECO:0000256" key="1">
    <source>
        <dbReference type="SAM" id="MobiDB-lite"/>
    </source>
</evidence>
<proteinExistence type="predicted"/>
<evidence type="ECO:0000313" key="3">
    <source>
        <dbReference type="Proteomes" id="UP000295601"/>
    </source>
</evidence>
<dbReference type="Proteomes" id="UP000295601">
    <property type="component" value="Unassembled WGS sequence"/>
</dbReference>
<comment type="caution">
    <text evidence="2">The sequence shown here is derived from an EMBL/GenBank/DDBJ whole genome shotgun (WGS) entry which is preliminary data.</text>
</comment>
<reference evidence="2 3" key="1">
    <citation type="submission" date="2019-03" db="EMBL/GenBank/DDBJ databases">
        <title>Genomic analyses of the natural microbiome of Caenorhabditis elegans.</title>
        <authorList>
            <person name="Samuel B."/>
        </authorList>
    </citation>
    <scope>NUCLEOTIDE SEQUENCE [LARGE SCALE GENOMIC DNA]</scope>
    <source>
        <strain evidence="2 3">JUb18</strain>
    </source>
</reference>
<accession>A0A4R6RRQ9</accession>
<protein>
    <submittedName>
        <fullName evidence="2">Uncharacterized protein</fullName>
    </submittedName>
</protein>
<keyword evidence="3" id="KW-1185">Reference proteome</keyword>
<dbReference type="EMBL" id="SNYA01000009">
    <property type="protein sequence ID" value="TDP89513.1"/>
    <property type="molecule type" value="Genomic_DNA"/>
</dbReference>
<feature type="region of interest" description="Disordered" evidence="1">
    <location>
        <begin position="1"/>
        <end position="69"/>
    </location>
</feature>
<sequence length="214" mass="23717">MTQMRRQHQNLGATAGGGNGGSFAPHHRSIFAPPPPPQPPRDPDVEVQRAWNDTPRDFLPDEPPAGLTDDDWGHYVRWRKQLRTDLIPEHKQTQRAPYGLRQAWDGRAQESLRKLHSMMGEVPVADPSWLRVRDEAIRDSAKAADPGCTGITITRRNGEYAAVLHGSIRDPRFRATPAQNSLSRRVTQAIAAAGHDGLPWVDSPDGARATVELP</sequence>
<dbReference type="AlphaFoldDB" id="A0A4R6RRQ9"/>
<gene>
    <name evidence="2" type="ORF">EDF62_3244</name>
</gene>
<organism evidence="2 3">
    <name type="scientific">Leucobacter luti</name>
    <dbReference type="NCBI Taxonomy" id="340320"/>
    <lineage>
        <taxon>Bacteria</taxon>
        <taxon>Bacillati</taxon>
        <taxon>Actinomycetota</taxon>
        <taxon>Actinomycetes</taxon>
        <taxon>Micrococcales</taxon>
        <taxon>Microbacteriaceae</taxon>
        <taxon>Leucobacter</taxon>
    </lineage>
</organism>
<evidence type="ECO:0000313" key="2">
    <source>
        <dbReference type="EMBL" id="TDP89513.1"/>
    </source>
</evidence>
<name>A0A4R6RRQ9_9MICO</name>